<accession>A0A6G1E8J7</accession>
<organism evidence="2 3">
    <name type="scientific">Oryza meyeriana var. granulata</name>
    <dbReference type="NCBI Taxonomy" id="110450"/>
    <lineage>
        <taxon>Eukaryota</taxon>
        <taxon>Viridiplantae</taxon>
        <taxon>Streptophyta</taxon>
        <taxon>Embryophyta</taxon>
        <taxon>Tracheophyta</taxon>
        <taxon>Spermatophyta</taxon>
        <taxon>Magnoliopsida</taxon>
        <taxon>Liliopsida</taxon>
        <taxon>Poales</taxon>
        <taxon>Poaceae</taxon>
        <taxon>BOP clade</taxon>
        <taxon>Oryzoideae</taxon>
        <taxon>Oryzeae</taxon>
        <taxon>Oryzinae</taxon>
        <taxon>Oryza</taxon>
        <taxon>Oryza meyeriana</taxon>
    </lineage>
</organism>
<reference evidence="2 3" key="1">
    <citation type="submission" date="2019-11" db="EMBL/GenBank/DDBJ databases">
        <title>Whole genome sequence of Oryza granulata.</title>
        <authorList>
            <person name="Li W."/>
        </authorList>
    </citation>
    <scope>NUCLEOTIDE SEQUENCE [LARGE SCALE GENOMIC DNA]</scope>
    <source>
        <strain evidence="3">cv. Menghai</strain>
        <tissue evidence="2">Leaf</tissue>
    </source>
</reference>
<dbReference type="EMBL" id="SPHZ02000005">
    <property type="protein sequence ID" value="KAF0920764.1"/>
    <property type="molecule type" value="Genomic_DNA"/>
</dbReference>
<feature type="region of interest" description="Disordered" evidence="1">
    <location>
        <begin position="1"/>
        <end position="26"/>
    </location>
</feature>
<sequence>MLGHRTLGPRAAAGKPAGHRAPAAARRGADASDLGLCSLLLLSAPTVRQRRRGITNTSELLDGANDKIARITATHAEAGHLFVHCAAHLGGLQGGAPWQAWECHRADAVRYAKDARCCLCRAGGAVEAAGDVFRVVQWRSGSRLPREAKDLLRGARGDVSKALHALRDMHHAIVLEFFDAWMVLNQNR</sequence>
<evidence type="ECO:0000313" key="3">
    <source>
        <dbReference type="Proteomes" id="UP000479710"/>
    </source>
</evidence>
<dbReference type="Proteomes" id="UP000479710">
    <property type="component" value="Unassembled WGS sequence"/>
</dbReference>
<evidence type="ECO:0000313" key="2">
    <source>
        <dbReference type="EMBL" id="KAF0920764.1"/>
    </source>
</evidence>
<comment type="caution">
    <text evidence="2">The sequence shown here is derived from an EMBL/GenBank/DDBJ whole genome shotgun (WGS) entry which is preliminary data.</text>
</comment>
<dbReference type="AlphaFoldDB" id="A0A6G1E8J7"/>
<proteinExistence type="predicted"/>
<dbReference type="OrthoDB" id="687867at2759"/>
<name>A0A6G1E8J7_9ORYZ</name>
<gene>
    <name evidence="2" type="ORF">E2562_036847</name>
</gene>
<keyword evidence="3" id="KW-1185">Reference proteome</keyword>
<protein>
    <submittedName>
        <fullName evidence="2">Uncharacterized protein</fullName>
    </submittedName>
</protein>
<feature type="compositionally biased region" description="Low complexity" evidence="1">
    <location>
        <begin position="8"/>
        <end position="26"/>
    </location>
</feature>
<evidence type="ECO:0000256" key="1">
    <source>
        <dbReference type="SAM" id="MobiDB-lite"/>
    </source>
</evidence>